<accession>D3ZGM7</accession>
<dbReference type="GeneTree" id="ENSGT00940000162458"/>
<dbReference type="UCSC" id="RGD:1304760">
    <property type="organism name" value="rat"/>
</dbReference>
<evidence type="ECO:0000313" key="3">
    <source>
        <dbReference type="Ensembl" id="ENSRNOP00000000632.8"/>
    </source>
</evidence>
<evidence type="ECO:0000256" key="1">
    <source>
        <dbReference type="SAM" id="MobiDB-lite"/>
    </source>
</evidence>
<dbReference type="PROSITE" id="PS01009">
    <property type="entry name" value="CRISP_1"/>
    <property type="match status" value="1"/>
</dbReference>
<evidence type="ECO:0000313" key="4">
    <source>
        <dbReference type="Proteomes" id="UP000002494"/>
    </source>
</evidence>
<feature type="region of interest" description="Disordered" evidence="1">
    <location>
        <begin position="407"/>
        <end position="503"/>
    </location>
</feature>
<dbReference type="PaxDb" id="10116-ENSRNOP00000000632"/>
<organism evidence="3 4">
    <name type="scientific">Rattus norvegicus</name>
    <name type="common">Rat</name>
    <dbReference type="NCBI Taxonomy" id="10116"/>
    <lineage>
        <taxon>Eukaryota</taxon>
        <taxon>Metazoa</taxon>
        <taxon>Chordata</taxon>
        <taxon>Craniata</taxon>
        <taxon>Vertebrata</taxon>
        <taxon>Euteleostomi</taxon>
        <taxon>Mammalia</taxon>
        <taxon>Eutheria</taxon>
        <taxon>Euarchontoglires</taxon>
        <taxon>Glires</taxon>
        <taxon>Rodentia</taxon>
        <taxon>Myomorpha</taxon>
        <taxon>Muroidea</taxon>
        <taxon>Muridae</taxon>
        <taxon>Murinae</taxon>
        <taxon>Rattus</taxon>
    </lineage>
</organism>
<reference evidence="6" key="1">
    <citation type="journal article" date="2012" name="Nat. Commun.">
        <title>Quantitative maps of protein phosphorylation sites across 14 different rat organs and tissues.</title>
        <authorList>
            <person name="Lundby A."/>
            <person name="Secher A."/>
            <person name="Lage K."/>
            <person name="Nordsborg N.B."/>
            <person name="Dmytriyev A."/>
            <person name="Lundby C."/>
            <person name="Olsen J.V."/>
        </authorList>
    </citation>
    <scope>IDENTIFICATION BY MASS SPECTROMETRY [LARGE SCALE ANALYSIS]</scope>
</reference>
<dbReference type="SUPFAM" id="SSF55797">
    <property type="entry name" value="PR-1-like"/>
    <property type="match status" value="1"/>
</dbReference>
<feature type="compositionally biased region" description="Polar residues" evidence="1">
    <location>
        <begin position="455"/>
        <end position="464"/>
    </location>
</feature>
<evidence type="ECO:0007829" key="6">
    <source>
        <dbReference type="PubMed" id="22673903"/>
    </source>
</evidence>
<dbReference type="STRING" id="10116.ENSRNOP00000000632"/>
<dbReference type="eggNOG" id="KOG3017">
    <property type="taxonomic scope" value="Eukaryota"/>
</dbReference>
<dbReference type="Ensembl" id="ENSRNOT00000000632.9">
    <property type="protein sequence ID" value="ENSRNOP00000000632.8"/>
    <property type="gene ID" value="ENSRNOG00000000525.10"/>
</dbReference>
<sequence>MRNCRVSWMPQHSSAAVSGICPPQEGPWSSYSLWPEPPLLREKEAVAKDSRGVDSTLVQTQGTQPSWRHCVSWAGPPDTAPAAPPQPGWCLCGKDFKSSRQTPDRERQRGLATMHSSCSPWVMLPQLPLLLLLLLLLLTATGPATALTEDEKQTMVELHNHYRAQVSPPASDMLQMRWDDELAAFAKAYAQKCVWGHNKERGRRGENLFAITDEGMDVPLAVGNWHEEHEYYNLSTATCDPGQMCGHYTQVVWSKTERIGCGSHFCETLQGVEEANIHLLVCNYEPPGNVKGRKPYQEGTPCSQCPLGYSCVNSLCEPERKPEKAQDSPPRVTEVPGSRETGIPSLATSESLHFSSVTKVSDSLATEPSPAVETKAPPSLATEGPSSMATEAQSFLTEVPSVSATHIQPSLDEGPVNFLTSTHIPVPKSTDKEASSKSRAASVSPEKSLYPKMSPTETGESPPQIQEEAEPKAELPEREDELPEAEVELPEAEAELPEAKAELPVSSEALVPVLPAQERGGPKASLEHSSYPVPTYLPNFPSASGNATGGRTLALQSSRTGAEDPEKASWDSKNSAPVWGPFPGLLLPLLLLAGIF</sequence>
<dbReference type="Pfam" id="PF00188">
    <property type="entry name" value="CAP"/>
    <property type="match status" value="1"/>
</dbReference>
<dbReference type="AlphaFoldDB" id="D3ZGM7"/>
<dbReference type="GO" id="GO:0030414">
    <property type="term" value="F:peptidase inhibitor activity"/>
    <property type="evidence" value="ECO:0007669"/>
    <property type="project" value="UniProtKB-KW"/>
</dbReference>
<dbReference type="GO" id="GO:0005576">
    <property type="term" value="C:extracellular region"/>
    <property type="evidence" value="ECO:0007669"/>
    <property type="project" value="UniProtKB-SubCell"/>
</dbReference>
<name>D3ZGM7_RAT</name>
<evidence type="ECO:0000313" key="5">
    <source>
        <dbReference type="RGD" id="1304760"/>
    </source>
</evidence>
<proteinExistence type="evidence at protein level"/>
<dbReference type="PANTHER" id="PTHR10334">
    <property type="entry name" value="CYSTEINE-RICH SECRETORY PROTEIN-RELATED"/>
    <property type="match status" value="1"/>
</dbReference>
<feature type="compositionally biased region" description="Basic and acidic residues" evidence="1">
    <location>
        <begin position="561"/>
        <end position="570"/>
    </location>
</feature>
<reference evidence="3" key="2">
    <citation type="submission" date="2024-01" db="EMBL/GenBank/DDBJ databases">
        <title>GRCr8: a new rat reference genome assembly contstructed from accurate long reads and long range scaffolding.</title>
        <authorList>
            <person name="Doris P.A."/>
            <person name="Kalbfleisch T."/>
            <person name="Li K."/>
            <person name="Howe K."/>
            <person name="Wood J."/>
        </authorList>
    </citation>
    <scope>NUCLEOTIDE SEQUENCE [LARGE SCALE GENOMIC DNA]</scope>
    <source>
        <strain evidence="3">Brown Norway</strain>
    </source>
</reference>
<dbReference type="PhosphoSitePlus" id="D3ZGM7"/>
<evidence type="ECO:0000259" key="2">
    <source>
        <dbReference type="SMART" id="SM00198"/>
    </source>
</evidence>
<gene>
    <name evidence="3 5" type="primary">Pi16</name>
</gene>
<reference evidence="3" key="3">
    <citation type="submission" date="2025-08" db="UniProtKB">
        <authorList>
            <consortium name="Ensembl"/>
        </authorList>
    </citation>
    <scope>IDENTIFICATION</scope>
    <source>
        <strain evidence="3">Brown Norway</strain>
    </source>
</reference>
<dbReference type="ExpressionAtlas" id="D3ZGM7">
    <property type="expression patterns" value="baseline and differential"/>
</dbReference>
<feature type="region of interest" description="Disordered" evidence="1">
    <location>
        <begin position="517"/>
        <end position="574"/>
    </location>
</feature>
<dbReference type="PROSITE" id="PS01010">
    <property type="entry name" value="CRISP_2"/>
    <property type="match status" value="1"/>
</dbReference>
<dbReference type="InterPro" id="IPR001283">
    <property type="entry name" value="CRISP-related"/>
</dbReference>
<dbReference type="RGD" id="1304760">
    <property type="gene designation" value="Pi16"/>
</dbReference>
<feature type="domain" description="SCP" evidence="2">
    <location>
        <begin position="150"/>
        <end position="292"/>
    </location>
</feature>
<dbReference type="Bgee" id="ENSRNOG00000000525">
    <property type="expression patterns" value="Expressed in esophagus and 19 other cell types or tissues"/>
</dbReference>
<dbReference type="InterPro" id="IPR018244">
    <property type="entry name" value="Allrgn_V5/Tpx1_CS"/>
</dbReference>
<dbReference type="HOGENOM" id="CLU_049124_0_0_1"/>
<dbReference type="InterPro" id="IPR035940">
    <property type="entry name" value="CAP_sf"/>
</dbReference>
<dbReference type="AGR" id="RGD:1304760"/>
<dbReference type="Proteomes" id="UP000002494">
    <property type="component" value="Chromosome 20"/>
</dbReference>
<feature type="compositionally biased region" description="Acidic residues" evidence="1">
    <location>
        <begin position="477"/>
        <end position="496"/>
    </location>
</feature>
<dbReference type="CDD" id="cd05559">
    <property type="entry name" value="CAP_PI16_HrTT-1"/>
    <property type="match status" value="1"/>
</dbReference>
<protein>
    <submittedName>
        <fullName evidence="3">Peptidase inhibitor 16</fullName>
    </submittedName>
</protein>
<dbReference type="VEuPathDB" id="HostDB:ENSRNOG00000000525"/>
<dbReference type="iPTMnet" id="D3ZGM7"/>
<dbReference type="SMART" id="SM00198">
    <property type="entry name" value="SCP"/>
    <property type="match status" value="1"/>
</dbReference>
<dbReference type="Gene3D" id="3.40.33.10">
    <property type="entry name" value="CAP"/>
    <property type="match status" value="1"/>
</dbReference>
<feature type="region of interest" description="Disordered" evidence="1">
    <location>
        <begin position="319"/>
        <end position="392"/>
    </location>
</feature>
<feature type="compositionally biased region" description="Polar residues" evidence="1">
    <location>
        <begin position="346"/>
        <end position="366"/>
    </location>
</feature>
<reference evidence="3" key="4">
    <citation type="submission" date="2025-09" db="UniProtKB">
        <authorList>
            <consortium name="Ensembl"/>
        </authorList>
    </citation>
    <scope>IDENTIFICATION</scope>
    <source>
        <strain evidence="3">Brown Norway</strain>
    </source>
</reference>
<keyword evidence="4" id="KW-1185">Reference proteome</keyword>
<dbReference type="InterPro" id="IPR014044">
    <property type="entry name" value="CAP_dom"/>
</dbReference>
<dbReference type="PRINTS" id="PR00837">
    <property type="entry name" value="V5TPXLIKE"/>
</dbReference>